<sequence length="244" mass="26105">MPSAAEAIPLQQKPKATEVPVGLTGRVDAIDNGRLYGWAFDRSQPSARMQIVVSLGSEKLVEATADKLRSDLRRNGVGDGQHAFDIPLPEGVINRQRDLSIVAISPTGEERVLYAPTLDEQAAEALIAAPLTRVLEKLEVLMAAQRQLQLNQRGIQRNAEGAATGEAPPAQLEHIETTQTEIVSRLSELEVFLMRFDGIVAGLEGRIDALARRGRGEAKPLLLLLAGLIGAAVGAGVALIAFLN</sequence>
<comment type="caution">
    <text evidence="2">The sequence shown here is derived from an EMBL/GenBank/DDBJ whole genome shotgun (WGS) entry which is preliminary data.</text>
</comment>
<dbReference type="AlphaFoldDB" id="A0A9X3E0I4"/>
<dbReference type="RefSeq" id="WP_266337701.1">
    <property type="nucleotide sequence ID" value="NZ_JAPKNK010000002.1"/>
</dbReference>
<dbReference type="EMBL" id="JAPKNK010000002">
    <property type="protein sequence ID" value="MCX5568733.1"/>
    <property type="molecule type" value="Genomic_DNA"/>
</dbReference>
<keyword evidence="1" id="KW-0472">Membrane</keyword>
<keyword evidence="1" id="KW-1133">Transmembrane helix</keyword>
<proteinExistence type="predicted"/>
<keyword evidence="1" id="KW-0812">Transmembrane</keyword>
<evidence type="ECO:0000256" key="1">
    <source>
        <dbReference type="SAM" id="Phobius"/>
    </source>
</evidence>
<reference evidence="2" key="1">
    <citation type="submission" date="2022-11" db="EMBL/GenBank/DDBJ databases">
        <title>Biodiversity and phylogenetic relationships of bacteria.</title>
        <authorList>
            <person name="Machado R.A.R."/>
            <person name="Bhat A."/>
            <person name="Loulou A."/>
            <person name="Kallel S."/>
        </authorList>
    </citation>
    <scope>NUCLEOTIDE SEQUENCE</scope>
    <source>
        <strain evidence="2">K-TC2</strain>
    </source>
</reference>
<dbReference type="Proteomes" id="UP001144805">
    <property type="component" value="Unassembled WGS sequence"/>
</dbReference>
<accession>A0A9X3E0I4</accession>
<name>A0A9X3E0I4_9HYPH</name>
<evidence type="ECO:0000313" key="3">
    <source>
        <dbReference type="Proteomes" id="UP001144805"/>
    </source>
</evidence>
<protein>
    <submittedName>
        <fullName evidence="2">Uncharacterized protein</fullName>
    </submittedName>
</protein>
<evidence type="ECO:0000313" key="2">
    <source>
        <dbReference type="EMBL" id="MCX5568733.1"/>
    </source>
</evidence>
<organism evidence="2 3">
    <name type="scientific">Kaistia nematophila</name>
    <dbReference type="NCBI Taxonomy" id="2994654"/>
    <lineage>
        <taxon>Bacteria</taxon>
        <taxon>Pseudomonadati</taxon>
        <taxon>Pseudomonadota</taxon>
        <taxon>Alphaproteobacteria</taxon>
        <taxon>Hyphomicrobiales</taxon>
        <taxon>Kaistiaceae</taxon>
        <taxon>Kaistia</taxon>
    </lineage>
</organism>
<gene>
    <name evidence="2" type="ORF">OSH07_05980</name>
</gene>
<feature type="transmembrane region" description="Helical" evidence="1">
    <location>
        <begin position="221"/>
        <end position="243"/>
    </location>
</feature>
<keyword evidence="3" id="KW-1185">Reference proteome</keyword>